<sequence>MFTWSLMAMERLTEATDSSEPMNLTRQSSGMTAVNWTIAFLGPSKKSLSDAVSNQLAKLPSMQLDWDGADAPWAHYNKTKLAVIVDSRPLTTLAPLVLQMMVTVPHDWPFLFLGSTQSIAVLNSSRAVQEKEASGRLRFQTIESDYHSVEGSHRLLANPKFYDEMLPKSVEHLFVFTESDSQAYKGSGGFSLRRVSTVRRVLAFQQRDNDTIAEDEFLSYRMATIPNAVMPNGTQASEFVTDHIYHKNSFGIHVGDMSKSMVEVWDNHDRRMEIYRYCPEVKMAMTPMKLTREKCDEPKAEDSH</sequence>
<dbReference type="AlphaFoldDB" id="A0A9N8JSF3"/>
<name>A0A9N8JSF3_9PEZI</name>
<organism evidence="2 3">
    <name type="scientific">Aureobasidium mustum</name>
    <dbReference type="NCBI Taxonomy" id="2773714"/>
    <lineage>
        <taxon>Eukaryota</taxon>
        <taxon>Fungi</taxon>
        <taxon>Dikarya</taxon>
        <taxon>Ascomycota</taxon>
        <taxon>Pezizomycotina</taxon>
        <taxon>Dothideomycetes</taxon>
        <taxon>Dothideomycetidae</taxon>
        <taxon>Dothideales</taxon>
        <taxon>Saccotheciaceae</taxon>
        <taxon>Aureobasidium</taxon>
    </lineage>
</organism>
<dbReference type="InterPro" id="IPR043729">
    <property type="entry name" value="DUF5672"/>
</dbReference>
<keyword evidence="3" id="KW-1185">Reference proteome</keyword>
<evidence type="ECO:0000259" key="1">
    <source>
        <dbReference type="Pfam" id="PF18922"/>
    </source>
</evidence>
<proteinExistence type="predicted"/>
<accession>A0A9N8JSF3</accession>
<gene>
    <name evidence="2" type="ORF">AWRI4233_LOCUS4006</name>
</gene>
<evidence type="ECO:0000313" key="2">
    <source>
        <dbReference type="EMBL" id="CAD0093038.1"/>
    </source>
</evidence>
<evidence type="ECO:0000313" key="3">
    <source>
        <dbReference type="Proteomes" id="UP000714618"/>
    </source>
</evidence>
<reference evidence="2" key="1">
    <citation type="submission" date="2020-06" db="EMBL/GenBank/DDBJ databases">
        <authorList>
            <person name="Onetto C."/>
        </authorList>
    </citation>
    <scope>NUCLEOTIDE SEQUENCE</scope>
</reference>
<dbReference type="Proteomes" id="UP000714618">
    <property type="component" value="Unassembled WGS sequence"/>
</dbReference>
<dbReference type="Pfam" id="PF18922">
    <property type="entry name" value="DUF5672"/>
    <property type="match status" value="1"/>
</dbReference>
<comment type="caution">
    <text evidence="2">The sequence shown here is derived from an EMBL/GenBank/DDBJ whole genome shotgun (WGS) entry which is preliminary data.</text>
</comment>
<feature type="domain" description="DUF5672" evidence="1">
    <location>
        <begin position="181"/>
        <end position="253"/>
    </location>
</feature>
<protein>
    <recommendedName>
        <fullName evidence="1">DUF5672 domain-containing protein</fullName>
    </recommendedName>
</protein>
<dbReference type="EMBL" id="CAIJEO010000005">
    <property type="protein sequence ID" value="CAD0093038.1"/>
    <property type="molecule type" value="Genomic_DNA"/>
</dbReference>
<dbReference type="OrthoDB" id="10025998at2759"/>